<dbReference type="EMBL" id="CM010723">
    <property type="protein sequence ID" value="RZC76125.1"/>
    <property type="molecule type" value="Genomic_DNA"/>
</dbReference>
<sequence length="69" mass="7853">MKNSSPVTEKLEKRCTIGSDTGVAGSPSKRPLSKMPRDLGPYTDLVEIYKNDKVIVLMRKTQRQVEFRK</sequence>
<dbReference type="AlphaFoldDB" id="A0A4Y7KW36"/>
<proteinExistence type="predicted"/>
<evidence type="ECO:0000313" key="2">
    <source>
        <dbReference type="EMBL" id="RZC76125.1"/>
    </source>
</evidence>
<reference evidence="2 3" key="1">
    <citation type="journal article" date="2018" name="Science">
        <title>The opium poppy genome and morphinan production.</title>
        <authorList>
            <person name="Guo L."/>
            <person name="Winzer T."/>
            <person name="Yang X."/>
            <person name="Li Y."/>
            <person name="Ning Z."/>
            <person name="He Z."/>
            <person name="Teodor R."/>
            <person name="Lu Y."/>
            <person name="Bowser T.A."/>
            <person name="Graham I.A."/>
            <person name="Ye K."/>
        </authorList>
    </citation>
    <scope>NUCLEOTIDE SEQUENCE [LARGE SCALE GENOMIC DNA]</scope>
    <source>
        <strain evidence="3">cv. HN1</strain>
        <tissue evidence="2">Leaves</tissue>
    </source>
</reference>
<dbReference type="Gramene" id="RZC76125">
    <property type="protein sequence ID" value="RZC76125"/>
    <property type="gene ID" value="C5167_002663"/>
</dbReference>
<feature type="region of interest" description="Disordered" evidence="1">
    <location>
        <begin position="1"/>
        <end position="37"/>
    </location>
</feature>
<keyword evidence="3" id="KW-1185">Reference proteome</keyword>
<evidence type="ECO:0000256" key="1">
    <source>
        <dbReference type="SAM" id="MobiDB-lite"/>
    </source>
</evidence>
<name>A0A4Y7KW36_PAPSO</name>
<organism evidence="2 3">
    <name type="scientific">Papaver somniferum</name>
    <name type="common">Opium poppy</name>
    <dbReference type="NCBI Taxonomy" id="3469"/>
    <lineage>
        <taxon>Eukaryota</taxon>
        <taxon>Viridiplantae</taxon>
        <taxon>Streptophyta</taxon>
        <taxon>Embryophyta</taxon>
        <taxon>Tracheophyta</taxon>
        <taxon>Spermatophyta</taxon>
        <taxon>Magnoliopsida</taxon>
        <taxon>Ranunculales</taxon>
        <taxon>Papaveraceae</taxon>
        <taxon>Papaveroideae</taxon>
        <taxon>Papaver</taxon>
    </lineage>
</organism>
<dbReference type="Proteomes" id="UP000316621">
    <property type="component" value="Chromosome 9"/>
</dbReference>
<gene>
    <name evidence="2" type="ORF">C5167_002663</name>
</gene>
<accession>A0A4Y7KW36</accession>
<evidence type="ECO:0000313" key="3">
    <source>
        <dbReference type="Proteomes" id="UP000316621"/>
    </source>
</evidence>
<protein>
    <submittedName>
        <fullName evidence="2">Uncharacterized protein</fullName>
    </submittedName>
</protein>